<comment type="similarity">
    <text evidence="1 4">Belongs to the 4-oxalocrotonate tautomerase family.</text>
</comment>
<dbReference type="Proteomes" id="UP000632766">
    <property type="component" value="Unassembled WGS sequence"/>
</dbReference>
<dbReference type="RefSeq" id="WP_096557441.1">
    <property type="nucleotide sequence ID" value="NZ_JAECZC010000015.1"/>
</dbReference>
<dbReference type="PANTHER" id="PTHR35530:SF1">
    <property type="entry name" value="2-HYDROXYMUCONATE TAUTOMERASE"/>
    <property type="match status" value="1"/>
</dbReference>
<gene>
    <name evidence="6" type="ORF">I8748_11165</name>
</gene>
<dbReference type="AlphaFoldDB" id="A0A8J7HNM0"/>
<feature type="domain" description="4-oxalocrotonate tautomerase-like" evidence="5">
    <location>
        <begin position="2"/>
        <end position="60"/>
    </location>
</feature>
<dbReference type="PANTHER" id="PTHR35530">
    <property type="entry name" value="TAUTOMERASE-RELATED"/>
    <property type="match status" value="1"/>
</dbReference>
<feature type="active site" description="Proton acceptor; via imino nitrogen" evidence="3">
    <location>
        <position position="2"/>
    </location>
</feature>
<evidence type="ECO:0000259" key="5">
    <source>
        <dbReference type="Pfam" id="PF01361"/>
    </source>
</evidence>
<evidence type="ECO:0000256" key="4">
    <source>
        <dbReference type="RuleBase" id="RU362032"/>
    </source>
</evidence>
<dbReference type="SUPFAM" id="SSF55331">
    <property type="entry name" value="Tautomerase/MIF"/>
    <property type="match status" value="1"/>
</dbReference>
<proteinExistence type="inferred from homology"/>
<dbReference type="Pfam" id="PF01361">
    <property type="entry name" value="Tautomerase"/>
    <property type="match status" value="1"/>
</dbReference>
<evidence type="ECO:0000313" key="6">
    <source>
        <dbReference type="EMBL" id="MBH8562732.1"/>
    </source>
</evidence>
<reference evidence="6 7" key="1">
    <citation type="journal article" date="2021" name="Int. J. Syst. Evol. Microbiol.">
        <title>Amazonocrinis nigriterrae gen. nov., sp. nov., Atlanticothrix silvestris gen. nov., sp. nov. and Dendronalium phyllosphericum gen. nov., sp. nov., nostocacean cyanobacteria from Brazilian environments.</title>
        <authorList>
            <person name="Alvarenga D.O."/>
            <person name="Andreote A.P.D."/>
            <person name="Branco L.H.Z."/>
            <person name="Delbaje E."/>
            <person name="Cruz R.B."/>
            <person name="Varani A.M."/>
            <person name="Fiore M.F."/>
        </authorList>
    </citation>
    <scope>NUCLEOTIDE SEQUENCE [LARGE SCALE GENOMIC DNA]</scope>
    <source>
        <strain evidence="6 7">CENA67</strain>
    </source>
</reference>
<name>A0A8J7HNM0_9NOST</name>
<evidence type="ECO:0000313" key="7">
    <source>
        <dbReference type="Proteomes" id="UP000632766"/>
    </source>
</evidence>
<dbReference type="GO" id="GO:0016853">
    <property type="term" value="F:isomerase activity"/>
    <property type="evidence" value="ECO:0007669"/>
    <property type="project" value="UniProtKB-UniRule"/>
</dbReference>
<evidence type="ECO:0000256" key="3">
    <source>
        <dbReference type="PIRSR" id="PIRSR618191-1"/>
    </source>
</evidence>
<accession>A0A8J7HNM0</accession>
<sequence length="71" mass="8168">MPFVTVKIARGHSIEKKRRLVEALTNALVSALDTKPEWITIHIDEFERENWAVGGLLHSDRHRGRHDEAGR</sequence>
<keyword evidence="7" id="KW-1185">Reference proteome</keyword>
<dbReference type="InterPro" id="IPR018191">
    <property type="entry name" value="4-OT"/>
</dbReference>
<dbReference type="EMBL" id="JAECZC010000015">
    <property type="protein sequence ID" value="MBH8562732.1"/>
    <property type="molecule type" value="Genomic_DNA"/>
</dbReference>
<dbReference type="InterPro" id="IPR004370">
    <property type="entry name" value="4-OT-like_dom"/>
</dbReference>
<evidence type="ECO:0000256" key="1">
    <source>
        <dbReference type="ARBA" id="ARBA00006723"/>
    </source>
</evidence>
<organism evidence="6 7">
    <name type="scientific">Amazonocrinis nigriterrae CENA67</name>
    <dbReference type="NCBI Taxonomy" id="2794033"/>
    <lineage>
        <taxon>Bacteria</taxon>
        <taxon>Bacillati</taxon>
        <taxon>Cyanobacteriota</taxon>
        <taxon>Cyanophyceae</taxon>
        <taxon>Nostocales</taxon>
        <taxon>Nostocaceae</taxon>
        <taxon>Amazonocrinis</taxon>
        <taxon>Amazonocrinis nigriterrae</taxon>
    </lineage>
</organism>
<evidence type="ECO:0000256" key="2">
    <source>
        <dbReference type="ARBA" id="ARBA00023235"/>
    </source>
</evidence>
<dbReference type="InterPro" id="IPR014347">
    <property type="entry name" value="Tautomerase/MIF_sf"/>
</dbReference>
<dbReference type="NCBIfam" id="TIGR00013">
    <property type="entry name" value="taut"/>
    <property type="match status" value="1"/>
</dbReference>
<dbReference type="Gene3D" id="3.30.429.10">
    <property type="entry name" value="Macrophage Migration Inhibitory Factor"/>
    <property type="match status" value="1"/>
</dbReference>
<comment type="caution">
    <text evidence="6">The sequence shown here is derived from an EMBL/GenBank/DDBJ whole genome shotgun (WGS) entry which is preliminary data.</text>
</comment>
<keyword evidence="2 4" id="KW-0413">Isomerase</keyword>
<protein>
    <recommendedName>
        <fullName evidence="4">Tautomerase</fullName>
        <ecNumber evidence="4">5.3.2.-</ecNumber>
    </recommendedName>
</protein>
<dbReference type="EC" id="5.3.2.-" evidence="4"/>